<keyword evidence="9" id="KW-1185">Reference proteome</keyword>
<dbReference type="NCBIfam" id="TIGR02727">
    <property type="entry name" value="MTHFS_bact"/>
    <property type="match status" value="1"/>
</dbReference>
<protein>
    <recommendedName>
        <fullName evidence="5">5-formyltetrahydrofolate cyclo-ligase</fullName>
        <ecNumber evidence="5">6.3.3.2</ecNumber>
    </recommendedName>
</protein>
<gene>
    <name evidence="6" type="ORF">ADJ77_02435</name>
    <name evidence="7" type="ORF">J5A51_09585</name>
</gene>
<dbReference type="SUPFAM" id="SSF100950">
    <property type="entry name" value="NagB/RpiA/CoA transferase-like"/>
    <property type="match status" value="1"/>
</dbReference>
<dbReference type="STRING" id="1236517.ADJ77_02435"/>
<dbReference type="PANTHER" id="PTHR23407">
    <property type="entry name" value="ATPASE INHIBITOR/5-FORMYLTETRAHYDROFOLATE CYCLO-LIGASE"/>
    <property type="match status" value="1"/>
</dbReference>
<dbReference type="EMBL" id="CP072370">
    <property type="protein sequence ID" value="QUB86345.1"/>
    <property type="molecule type" value="Genomic_DNA"/>
</dbReference>
<evidence type="ECO:0000313" key="6">
    <source>
        <dbReference type="EMBL" id="AKU68714.1"/>
    </source>
</evidence>
<evidence type="ECO:0000256" key="3">
    <source>
        <dbReference type="ARBA" id="ARBA00022840"/>
    </source>
</evidence>
<keyword evidence="5" id="KW-0479">Metal-binding</keyword>
<dbReference type="GO" id="GO:0005524">
    <property type="term" value="F:ATP binding"/>
    <property type="evidence" value="ECO:0007669"/>
    <property type="project" value="UniProtKB-KW"/>
</dbReference>
<comment type="cofactor">
    <cofactor evidence="5">
        <name>Mg(2+)</name>
        <dbReference type="ChEBI" id="CHEBI:18420"/>
    </cofactor>
</comment>
<reference evidence="7 9" key="2">
    <citation type="submission" date="2021-03" db="EMBL/GenBank/DDBJ databases">
        <title>Human Oral Microbial Genomes.</title>
        <authorList>
            <person name="Johnston C.D."/>
            <person name="Chen T."/>
            <person name="Dewhirst F.E."/>
        </authorList>
    </citation>
    <scope>NUCLEOTIDE SEQUENCE [LARGE SCALE GENOMIC DNA]</scope>
    <source>
        <strain evidence="7 9">W1435</strain>
    </source>
</reference>
<evidence type="ECO:0000313" key="7">
    <source>
        <dbReference type="EMBL" id="QUB86345.1"/>
    </source>
</evidence>
<feature type="binding site" evidence="4">
    <location>
        <begin position="6"/>
        <end position="10"/>
    </location>
    <ligand>
        <name>ATP</name>
        <dbReference type="ChEBI" id="CHEBI:30616"/>
    </ligand>
</feature>
<organism evidence="6 8">
    <name type="scientific">Prevotella fusca JCM 17724</name>
    <dbReference type="NCBI Taxonomy" id="1236517"/>
    <lineage>
        <taxon>Bacteria</taxon>
        <taxon>Pseudomonadati</taxon>
        <taxon>Bacteroidota</taxon>
        <taxon>Bacteroidia</taxon>
        <taxon>Bacteroidales</taxon>
        <taxon>Prevotellaceae</taxon>
        <taxon>Prevotella</taxon>
    </lineage>
</organism>
<dbReference type="PIRSF" id="PIRSF006806">
    <property type="entry name" value="FTHF_cligase"/>
    <property type="match status" value="1"/>
</dbReference>
<dbReference type="Gene3D" id="3.40.50.10420">
    <property type="entry name" value="NagB/RpiA/CoA transferase-like"/>
    <property type="match status" value="1"/>
</dbReference>
<evidence type="ECO:0000256" key="4">
    <source>
        <dbReference type="PIRSR" id="PIRSR006806-1"/>
    </source>
</evidence>
<dbReference type="InterPro" id="IPR024185">
    <property type="entry name" value="FTHF_cligase-like_sf"/>
</dbReference>
<dbReference type="KEGG" id="pfus:ADJ77_02435"/>
<dbReference type="EC" id="6.3.3.2" evidence="5"/>
<evidence type="ECO:0000256" key="5">
    <source>
        <dbReference type="RuleBase" id="RU361279"/>
    </source>
</evidence>
<proteinExistence type="inferred from homology"/>
<comment type="catalytic activity">
    <reaction evidence="5">
        <text>(6S)-5-formyl-5,6,7,8-tetrahydrofolate + ATP = (6R)-5,10-methenyltetrahydrofolate + ADP + phosphate</text>
        <dbReference type="Rhea" id="RHEA:10488"/>
        <dbReference type="ChEBI" id="CHEBI:30616"/>
        <dbReference type="ChEBI" id="CHEBI:43474"/>
        <dbReference type="ChEBI" id="CHEBI:57455"/>
        <dbReference type="ChEBI" id="CHEBI:57457"/>
        <dbReference type="ChEBI" id="CHEBI:456216"/>
        <dbReference type="EC" id="6.3.3.2"/>
    </reaction>
</comment>
<reference evidence="6 8" key="1">
    <citation type="submission" date="2015-07" db="EMBL/GenBank/DDBJ databases">
        <authorList>
            <person name="Noorani M."/>
        </authorList>
    </citation>
    <scope>NUCLEOTIDE SEQUENCE [LARGE SCALE GENOMIC DNA]</scope>
    <source>
        <strain evidence="6 8">W1435</strain>
    </source>
</reference>
<keyword evidence="2 4" id="KW-0547">Nucleotide-binding</keyword>
<keyword evidence="3 4" id="KW-0067">ATP-binding</keyword>
<dbReference type="RefSeq" id="WP_050695989.1">
    <property type="nucleotide sequence ID" value="NZ_CP012074.1"/>
</dbReference>
<dbReference type="Proteomes" id="UP000060345">
    <property type="component" value="Chromosome 1"/>
</dbReference>
<evidence type="ECO:0000313" key="9">
    <source>
        <dbReference type="Proteomes" id="UP000682005"/>
    </source>
</evidence>
<evidence type="ECO:0000256" key="1">
    <source>
        <dbReference type="ARBA" id="ARBA00010638"/>
    </source>
</evidence>
<sequence>MKQFDKAALRKEVRARKKKFSTEELIEQSRPIIEHVLGHPRLKESKTVLLYNSLPDEVYTHDLIQQLHTDGKTVLLPVVISDTEMELRLYHGSEAFETSTYGILEPTGEAFTDFSSIDFALIPGMAFDAQRNRLGRGKGYYDRFLPLLTNAYKLGICFPFQFLPSIPTEETDIKVDECISILQCIL</sequence>
<dbReference type="Proteomes" id="UP000682005">
    <property type="component" value="Chromosome 1"/>
</dbReference>
<keyword evidence="5" id="KW-0460">Magnesium</keyword>
<accession>A0A0K1NHZ8</accession>
<dbReference type="GO" id="GO:0030272">
    <property type="term" value="F:5-formyltetrahydrofolate cyclo-ligase activity"/>
    <property type="evidence" value="ECO:0007669"/>
    <property type="project" value="UniProtKB-EC"/>
</dbReference>
<evidence type="ECO:0000313" key="8">
    <source>
        <dbReference type="Proteomes" id="UP000060345"/>
    </source>
</evidence>
<dbReference type="Pfam" id="PF01812">
    <property type="entry name" value="5-FTHF_cyc-lig"/>
    <property type="match status" value="1"/>
</dbReference>
<feature type="binding site" evidence="4">
    <location>
        <begin position="133"/>
        <end position="141"/>
    </location>
    <ligand>
        <name>ATP</name>
        <dbReference type="ChEBI" id="CHEBI:30616"/>
    </ligand>
</feature>
<dbReference type="GO" id="GO:0046872">
    <property type="term" value="F:metal ion binding"/>
    <property type="evidence" value="ECO:0007669"/>
    <property type="project" value="UniProtKB-KW"/>
</dbReference>
<evidence type="ECO:0000256" key="2">
    <source>
        <dbReference type="ARBA" id="ARBA00022741"/>
    </source>
</evidence>
<dbReference type="AlphaFoldDB" id="A0A0K1NHZ8"/>
<dbReference type="eggNOG" id="COG0212">
    <property type="taxonomic scope" value="Bacteria"/>
</dbReference>
<dbReference type="GO" id="GO:0009396">
    <property type="term" value="P:folic acid-containing compound biosynthetic process"/>
    <property type="evidence" value="ECO:0007669"/>
    <property type="project" value="TreeGrafter"/>
</dbReference>
<name>A0A0K1NHZ8_9BACT</name>
<feature type="binding site" evidence="4">
    <location>
        <position position="57"/>
    </location>
    <ligand>
        <name>substrate</name>
    </ligand>
</feature>
<dbReference type="GO" id="GO:0035999">
    <property type="term" value="P:tetrahydrofolate interconversion"/>
    <property type="evidence" value="ECO:0007669"/>
    <property type="project" value="TreeGrafter"/>
</dbReference>
<dbReference type="InterPro" id="IPR002698">
    <property type="entry name" value="FTHF_cligase"/>
</dbReference>
<dbReference type="PANTHER" id="PTHR23407:SF1">
    <property type="entry name" value="5-FORMYLTETRAHYDROFOLATE CYCLO-LIGASE"/>
    <property type="match status" value="1"/>
</dbReference>
<keyword evidence="6" id="KW-0436">Ligase</keyword>
<comment type="similarity">
    <text evidence="1 5">Belongs to the 5-formyltetrahydrofolate cyclo-ligase family.</text>
</comment>
<dbReference type="EMBL" id="CP012074">
    <property type="protein sequence ID" value="AKU68714.1"/>
    <property type="molecule type" value="Genomic_DNA"/>
</dbReference>
<dbReference type="InterPro" id="IPR037171">
    <property type="entry name" value="NagB/RpiA_transferase-like"/>
</dbReference>